<evidence type="ECO:0000313" key="3">
    <source>
        <dbReference type="Proteomes" id="UP000193963"/>
    </source>
</evidence>
<organism evidence="2 3">
    <name type="scientific">Pseudooceanicola marinus</name>
    <dbReference type="NCBI Taxonomy" id="396013"/>
    <lineage>
        <taxon>Bacteria</taxon>
        <taxon>Pseudomonadati</taxon>
        <taxon>Pseudomonadota</taxon>
        <taxon>Alphaproteobacteria</taxon>
        <taxon>Rhodobacterales</taxon>
        <taxon>Paracoccaceae</taxon>
        <taxon>Pseudooceanicola</taxon>
    </lineage>
</organism>
<sequence>MLNKLKTLPMGPVWGVVLKTVLPSVLASLGTVVAVAYSEGYSAFCGL</sequence>
<dbReference type="EMBL" id="FWFN01000002">
    <property type="protein sequence ID" value="SLN24696.1"/>
    <property type="molecule type" value="Genomic_DNA"/>
</dbReference>
<keyword evidence="1" id="KW-0812">Transmembrane</keyword>
<dbReference type="RefSeq" id="WP_157792183.1">
    <property type="nucleotide sequence ID" value="NZ_FWFN01000002.1"/>
</dbReference>
<protein>
    <submittedName>
        <fullName evidence="2">Uncharacterized protein</fullName>
    </submittedName>
</protein>
<dbReference type="AlphaFoldDB" id="A0A1X6YL35"/>
<feature type="transmembrane region" description="Helical" evidence="1">
    <location>
        <begin position="12"/>
        <end position="37"/>
    </location>
</feature>
<reference evidence="2 3" key="1">
    <citation type="submission" date="2017-03" db="EMBL/GenBank/DDBJ databases">
        <authorList>
            <person name="Afonso C.L."/>
            <person name="Miller P.J."/>
            <person name="Scott M.A."/>
            <person name="Spackman E."/>
            <person name="Goraichik I."/>
            <person name="Dimitrov K.M."/>
            <person name="Suarez D.L."/>
            <person name="Swayne D.E."/>
        </authorList>
    </citation>
    <scope>NUCLEOTIDE SEQUENCE [LARGE SCALE GENOMIC DNA]</scope>
    <source>
        <strain evidence="2 3">CECT 7751</strain>
    </source>
</reference>
<evidence type="ECO:0000313" key="2">
    <source>
        <dbReference type="EMBL" id="SLN24696.1"/>
    </source>
</evidence>
<evidence type="ECO:0000256" key="1">
    <source>
        <dbReference type="SAM" id="Phobius"/>
    </source>
</evidence>
<accession>A0A1X6YL35</accession>
<dbReference type="Proteomes" id="UP000193963">
    <property type="component" value="Unassembled WGS sequence"/>
</dbReference>
<keyword evidence="1" id="KW-1133">Transmembrane helix</keyword>
<name>A0A1X6YL35_9RHOB</name>
<gene>
    <name evidence="2" type="ORF">PSM7751_00845</name>
</gene>
<keyword evidence="3" id="KW-1185">Reference proteome</keyword>
<keyword evidence="1" id="KW-0472">Membrane</keyword>
<proteinExistence type="predicted"/>